<keyword evidence="3" id="KW-1185">Reference proteome</keyword>
<dbReference type="AlphaFoldDB" id="A0A6A6ZMA8"/>
<dbReference type="Gene3D" id="1.10.510.10">
    <property type="entry name" value="Transferase(Phosphotransferase) domain 1"/>
    <property type="match status" value="1"/>
</dbReference>
<protein>
    <recommendedName>
        <fullName evidence="1">Protein kinase domain-containing protein</fullName>
    </recommendedName>
</protein>
<sequence>MAYQAHDACDRHIDECDRINMWKMGLKNLPKPYEEPPAVLPSSYIHVSKAGAGLLATAYFCLPKDVVNSVKSEAREVTSHAITKLVSKLQVVKVFAKWCRQVTSTELMILKEIQQQRRGHTEELPLIELLAWDASGPAPNWIATSTMPVCCNLKSLARCFNEMPEEFIWLVYTQIHQALEFLHRTCSIAHRNLHMGNVIVGYPEPNDSNLPKVKLLDFEMSERAPFYGSVLSEGLIDRDTEGLLSIMQTIIDDSSLECTLCDWLSSAHYPDPRCTSKICSFHKAISQEAVAYSTCDSKFLAKLLTKYGSYAKDKLDACSETSRMHIQYVILKTTKAKSKALENRIQELLSSPDDNSSRVCNVQ</sequence>
<dbReference type="InterPro" id="IPR011009">
    <property type="entry name" value="Kinase-like_dom_sf"/>
</dbReference>
<dbReference type="EMBL" id="MU006235">
    <property type="protein sequence ID" value="KAF2822018.1"/>
    <property type="molecule type" value="Genomic_DNA"/>
</dbReference>
<dbReference type="GO" id="GO:0005524">
    <property type="term" value="F:ATP binding"/>
    <property type="evidence" value="ECO:0007669"/>
    <property type="project" value="InterPro"/>
</dbReference>
<evidence type="ECO:0000313" key="3">
    <source>
        <dbReference type="Proteomes" id="UP000799424"/>
    </source>
</evidence>
<dbReference type="Gene3D" id="3.30.200.20">
    <property type="entry name" value="Phosphorylase Kinase, domain 1"/>
    <property type="match status" value="1"/>
</dbReference>
<evidence type="ECO:0000259" key="1">
    <source>
        <dbReference type="PROSITE" id="PS50011"/>
    </source>
</evidence>
<gene>
    <name evidence="2" type="ORF">CC86DRAFT_385733</name>
</gene>
<feature type="domain" description="Protein kinase" evidence="1">
    <location>
        <begin position="44"/>
        <end position="363"/>
    </location>
</feature>
<accession>A0A6A6ZMA8</accession>
<name>A0A6A6ZMA8_9PLEO</name>
<dbReference type="PROSITE" id="PS50011">
    <property type="entry name" value="PROTEIN_KINASE_DOM"/>
    <property type="match status" value="1"/>
</dbReference>
<dbReference type="SUPFAM" id="SSF56112">
    <property type="entry name" value="Protein kinase-like (PK-like)"/>
    <property type="match status" value="1"/>
</dbReference>
<dbReference type="GO" id="GO:0004672">
    <property type="term" value="F:protein kinase activity"/>
    <property type="evidence" value="ECO:0007669"/>
    <property type="project" value="InterPro"/>
</dbReference>
<evidence type="ECO:0000313" key="2">
    <source>
        <dbReference type="EMBL" id="KAF2822018.1"/>
    </source>
</evidence>
<organism evidence="2 3">
    <name type="scientific">Ophiobolus disseminans</name>
    <dbReference type="NCBI Taxonomy" id="1469910"/>
    <lineage>
        <taxon>Eukaryota</taxon>
        <taxon>Fungi</taxon>
        <taxon>Dikarya</taxon>
        <taxon>Ascomycota</taxon>
        <taxon>Pezizomycotina</taxon>
        <taxon>Dothideomycetes</taxon>
        <taxon>Pleosporomycetidae</taxon>
        <taxon>Pleosporales</taxon>
        <taxon>Pleosporineae</taxon>
        <taxon>Phaeosphaeriaceae</taxon>
        <taxon>Ophiobolus</taxon>
    </lineage>
</organism>
<reference evidence="2" key="1">
    <citation type="journal article" date="2020" name="Stud. Mycol.">
        <title>101 Dothideomycetes genomes: a test case for predicting lifestyles and emergence of pathogens.</title>
        <authorList>
            <person name="Haridas S."/>
            <person name="Albert R."/>
            <person name="Binder M."/>
            <person name="Bloem J."/>
            <person name="Labutti K."/>
            <person name="Salamov A."/>
            <person name="Andreopoulos B."/>
            <person name="Baker S."/>
            <person name="Barry K."/>
            <person name="Bills G."/>
            <person name="Bluhm B."/>
            <person name="Cannon C."/>
            <person name="Castanera R."/>
            <person name="Culley D."/>
            <person name="Daum C."/>
            <person name="Ezra D."/>
            <person name="Gonzalez J."/>
            <person name="Henrissat B."/>
            <person name="Kuo A."/>
            <person name="Liang C."/>
            <person name="Lipzen A."/>
            <person name="Lutzoni F."/>
            <person name="Magnuson J."/>
            <person name="Mondo S."/>
            <person name="Nolan M."/>
            <person name="Ohm R."/>
            <person name="Pangilinan J."/>
            <person name="Park H.-J."/>
            <person name="Ramirez L."/>
            <person name="Alfaro M."/>
            <person name="Sun H."/>
            <person name="Tritt A."/>
            <person name="Yoshinaga Y."/>
            <person name="Zwiers L.-H."/>
            <person name="Turgeon B."/>
            <person name="Goodwin S."/>
            <person name="Spatafora J."/>
            <person name="Crous P."/>
            <person name="Grigoriev I."/>
        </authorList>
    </citation>
    <scope>NUCLEOTIDE SEQUENCE</scope>
    <source>
        <strain evidence="2">CBS 113818</strain>
    </source>
</reference>
<proteinExistence type="predicted"/>
<dbReference type="InterPro" id="IPR000719">
    <property type="entry name" value="Prot_kinase_dom"/>
</dbReference>
<dbReference type="OrthoDB" id="3795368at2759"/>
<dbReference type="Proteomes" id="UP000799424">
    <property type="component" value="Unassembled WGS sequence"/>
</dbReference>